<reference evidence="4" key="1">
    <citation type="submission" date="2022-11" db="EMBL/GenBank/DDBJ databases">
        <authorList>
            <person name="Petersen C."/>
        </authorList>
    </citation>
    <scope>NUCLEOTIDE SEQUENCE</scope>
    <source>
        <strain evidence="4">IBT 30069</strain>
    </source>
</reference>
<dbReference type="CDD" id="cd05380">
    <property type="entry name" value="CAP_euk"/>
    <property type="match status" value="1"/>
</dbReference>
<gene>
    <name evidence="4" type="ORF">N7456_008111</name>
</gene>
<feature type="region of interest" description="Disordered" evidence="1">
    <location>
        <begin position="61"/>
        <end position="98"/>
    </location>
</feature>
<reference evidence="4" key="2">
    <citation type="journal article" date="2023" name="IMA Fungus">
        <title>Comparative genomic study of the Penicillium genus elucidates a diverse pangenome and 15 lateral gene transfer events.</title>
        <authorList>
            <person name="Petersen C."/>
            <person name="Sorensen T."/>
            <person name="Nielsen M.R."/>
            <person name="Sondergaard T.E."/>
            <person name="Sorensen J.L."/>
            <person name="Fitzpatrick D.A."/>
            <person name="Frisvad J.C."/>
            <person name="Nielsen K.L."/>
        </authorList>
    </citation>
    <scope>NUCLEOTIDE SEQUENCE</scope>
    <source>
        <strain evidence="4">IBT 30069</strain>
    </source>
</reference>
<dbReference type="AlphaFoldDB" id="A0A9W9FC64"/>
<dbReference type="EMBL" id="JAPQKH010000005">
    <property type="protein sequence ID" value="KAJ5097390.1"/>
    <property type="molecule type" value="Genomic_DNA"/>
</dbReference>
<dbReference type="PANTHER" id="PTHR10334">
    <property type="entry name" value="CYSTEINE-RICH SECRETORY PROTEIN-RELATED"/>
    <property type="match status" value="1"/>
</dbReference>
<dbReference type="PROSITE" id="PS01009">
    <property type="entry name" value="CRISP_1"/>
    <property type="match status" value="1"/>
</dbReference>
<dbReference type="InterPro" id="IPR014044">
    <property type="entry name" value="CAP_dom"/>
</dbReference>
<dbReference type="SMART" id="SM00198">
    <property type="entry name" value="SCP"/>
    <property type="match status" value="1"/>
</dbReference>
<dbReference type="GO" id="GO:0005576">
    <property type="term" value="C:extracellular region"/>
    <property type="evidence" value="ECO:0007669"/>
    <property type="project" value="InterPro"/>
</dbReference>
<feature type="signal peptide" evidence="2">
    <location>
        <begin position="1"/>
        <end position="17"/>
    </location>
</feature>
<evidence type="ECO:0000313" key="4">
    <source>
        <dbReference type="EMBL" id="KAJ5097390.1"/>
    </source>
</evidence>
<feature type="chain" id="PRO_5040904448" description="SCP domain-containing protein" evidence="2">
    <location>
        <begin position="18"/>
        <end position="311"/>
    </location>
</feature>
<dbReference type="InterPro" id="IPR001283">
    <property type="entry name" value="CRISP-related"/>
</dbReference>
<name>A0A9W9FC64_9EURO</name>
<comment type="caution">
    <text evidence="4">The sequence shown here is derived from an EMBL/GenBank/DDBJ whole genome shotgun (WGS) entry which is preliminary data.</text>
</comment>
<dbReference type="SUPFAM" id="SSF55797">
    <property type="entry name" value="PR-1-like"/>
    <property type="match status" value="1"/>
</dbReference>
<keyword evidence="5" id="KW-1185">Reference proteome</keyword>
<dbReference type="Proteomes" id="UP001149165">
    <property type="component" value="Unassembled WGS sequence"/>
</dbReference>
<evidence type="ECO:0000256" key="2">
    <source>
        <dbReference type="SAM" id="SignalP"/>
    </source>
</evidence>
<dbReference type="InterPro" id="IPR035940">
    <property type="entry name" value="CAP_sf"/>
</dbReference>
<accession>A0A9W9FC64</accession>
<dbReference type="Pfam" id="PF00188">
    <property type="entry name" value="CAP"/>
    <property type="match status" value="1"/>
</dbReference>
<keyword evidence="2" id="KW-0732">Signal</keyword>
<dbReference type="OrthoDB" id="337038at2759"/>
<feature type="compositionally biased region" description="Low complexity" evidence="1">
    <location>
        <begin position="118"/>
        <end position="145"/>
    </location>
</feature>
<dbReference type="InterPro" id="IPR018244">
    <property type="entry name" value="Allrgn_V5/Tpx1_CS"/>
</dbReference>
<evidence type="ECO:0000256" key="1">
    <source>
        <dbReference type="SAM" id="MobiDB-lite"/>
    </source>
</evidence>
<proteinExistence type="predicted"/>
<feature type="domain" description="SCP" evidence="3">
    <location>
        <begin position="148"/>
        <end position="293"/>
    </location>
</feature>
<dbReference type="Gene3D" id="3.40.33.10">
    <property type="entry name" value="CAP"/>
    <property type="match status" value="1"/>
</dbReference>
<dbReference type="FunFam" id="3.40.33.10:FF:000018">
    <property type="entry name" value="SCP-like extracellular protein, putative"/>
    <property type="match status" value="1"/>
</dbReference>
<dbReference type="PRINTS" id="PR00837">
    <property type="entry name" value="V5TPXLIKE"/>
</dbReference>
<organism evidence="4 5">
    <name type="scientific">Penicillium angulare</name>
    <dbReference type="NCBI Taxonomy" id="116970"/>
    <lineage>
        <taxon>Eukaryota</taxon>
        <taxon>Fungi</taxon>
        <taxon>Dikarya</taxon>
        <taxon>Ascomycota</taxon>
        <taxon>Pezizomycotina</taxon>
        <taxon>Eurotiomycetes</taxon>
        <taxon>Eurotiomycetidae</taxon>
        <taxon>Eurotiales</taxon>
        <taxon>Aspergillaceae</taxon>
        <taxon>Penicillium</taxon>
    </lineage>
</organism>
<feature type="region of interest" description="Disordered" evidence="1">
    <location>
        <begin position="115"/>
        <end position="145"/>
    </location>
</feature>
<sequence length="311" mass="33059">MRYSLLLAALAAGVVNAVEKRVYVTDWSTVTITTTITAPTVTETIPAVQKAPAVVVVETETSEPAPVETSSPTTDLFKKSTVPPDPATTSTVQPQPEEGTTYYWSSAWTSTIEPAEPSTTLATSTSSTSTSSSSTTSAASSTGSATTEYQQKVLYNHNIHRSNHSVSSLDWDDDLRQSAQTLAARCVYEHDTDIDGGGYGQNIGYGVQSNDVGVMITNMMYNDEIEFFPTPYGQADPSMSEFDSWGHFSQIVWKATTHVGCATVVCDSLGNVDSSGSVPFTVCNYSPVGNVGGEYGENVLKPGNSATYTAS</sequence>
<protein>
    <recommendedName>
        <fullName evidence="3">SCP domain-containing protein</fullName>
    </recommendedName>
</protein>
<evidence type="ECO:0000313" key="5">
    <source>
        <dbReference type="Proteomes" id="UP001149165"/>
    </source>
</evidence>
<evidence type="ECO:0000259" key="3">
    <source>
        <dbReference type="SMART" id="SM00198"/>
    </source>
</evidence>